<dbReference type="RefSeq" id="WP_243112952.1">
    <property type="nucleotide sequence ID" value="NZ_JAJUFJ010000006.1"/>
</dbReference>
<sequence length="60" mass="6995">MNYLEEAEKLKARLVPLRKMARTADHETAAQLYRRAALLNDMYLDCLHTGRYLTQSGARR</sequence>
<evidence type="ECO:0000313" key="2">
    <source>
        <dbReference type="Proteomes" id="UP000297714"/>
    </source>
</evidence>
<dbReference type="EMBL" id="SRMQ01000003">
    <property type="protein sequence ID" value="TGJ77047.1"/>
    <property type="molecule type" value="Genomic_DNA"/>
</dbReference>
<dbReference type="Proteomes" id="UP000297714">
    <property type="component" value="Unassembled WGS sequence"/>
</dbReference>
<gene>
    <name evidence="1" type="ORF">CAGA_11230</name>
</gene>
<comment type="caution">
    <text evidence="1">The sequence shown here is derived from an EMBL/GenBank/DDBJ whole genome shotgun (WGS) entry which is preliminary data.</text>
</comment>
<evidence type="ECO:0000313" key="1">
    <source>
        <dbReference type="EMBL" id="TGJ77047.1"/>
    </source>
</evidence>
<reference evidence="1 2" key="1">
    <citation type="submission" date="2019-04" db="EMBL/GenBank/DDBJ databases">
        <authorList>
            <person name="Poehlein A."/>
            <person name="Bengelsdorf F.R."/>
            <person name="Duerre P."/>
            <person name="Daniel R."/>
        </authorList>
    </citation>
    <scope>NUCLEOTIDE SEQUENCE [LARGE SCALE GENOMIC DNA]</scope>
    <source>
        <strain evidence="1 2">BS-1</strain>
    </source>
</reference>
<protein>
    <submittedName>
        <fullName evidence="1">Uncharacterized protein</fullName>
    </submittedName>
</protein>
<name>A0A4Z0Y2E5_9FIRM</name>
<proteinExistence type="predicted"/>
<dbReference type="AlphaFoldDB" id="A0A4Z0Y2E5"/>
<accession>A0A4Z0Y2E5</accession>
<organism evidence="1 2">
    <name type="scientific">Caproiciproducens galactitolivorans</name>
    <dbReference type="NCBI Taxonomy" id="642589"/>
    <lineage>
        <taxon>Bacteria</taxon>
        <taxon>Bacillati</taxon>
        <taxon>Bacillota</taxon>
        <taxon>Clostridia</taxon>
        <taxon>Eubacteriales</taxon>
        <taxon>Acutalibacteraceae</taxon>
        <taxon>Caproiciproducens</taxon>
    </lineage>
</organism>
<keyword evidence="2" id="KW-1185">Reference proteome</keyword>